<evidence type="ECO:0000313" key="2">
    <source>
        <dbReference type="EMBL" id="MBL0740642.1"/>
    </source>
</evidence>
<protein>
    <recommendedName>
        <fullName evidence="4">Tetratricopeptide repeat protein</fullName>
    </recommendedName>
</protein>
<organism evidence="2 3">
    <name type="scientific">Chryseolinea lacunae</name>
    <dbReference type="NCBI Taxonomy" id="2801331"/>
    <lineage>
        <taxon>Bacteria</taxon>
        <taxon>Pseudomonadati</taxon>
        <taxon>Bacteroidota</taxon>
        <taxon>Cytophagia</taxon>
        <taxon>Cytophagales</taxon>
        <taxon>Fulvivirgaceae</taxon>
        <taxon>Chryseolinea</taxon>
    </lineage>
</organism>
<dbReference type="EMBL" id="JAERRB010000001">
    <property type="protein sequence ID" value="MBL0740642.1"/>
    <property type="molecule type" value="Genomic_DNA"/>
</dbReference>
<dbReference type="InterPro" id="IPR011990">
    <property type="entry name" value="TPR-like_helical_dom_sf"/>
</dbReference>
<dbReference type="SMART" id="SM00028">
    <property type="entry name" value="TPR"/>
    <property type="match status" value="2"/>
</dbReference>
<dbReference type="RefSeq" id="WP_202007965.1">
    <property type="nucleotide sequence ID" value="NZ_JAERRB010000001.1"/>
</dbReference>
<dbReference type="Gene3D" id="1.25.40.10">
    <property type="entry name" value="Tetratricopeptide repeat domain"/>
    <property type="match status" value="1"/>
</dbReference>
<name>A0ABS1KN23_9BACT</name>
<accession>A0ABS1KN23</accession>
<dbReference type="SUPFAM" id="SSF48452">
    <property type="entry name" value="TPR-like"/>
    <property type="match status" value="1"/>
</dbReference>
<gene>
    <name evidence="2" type="ORF">JI741_05400</name>
</gene>
<dbReference type="PANTHER" id="PTHR45588">
    <property type="entry name" value="TPR DOMAIN-CONTAINING PROTEIN"/>
    <property type="match status" value="1"/>
</dbReference>
<dbReference type="Proteomes" id="UP000613030">
    <property type="component" value="Unassembled WGS sequence"/>
</dbReference>
<reference evidence="2 3" key="1">
    <citation type="submission" date="2021-01" db="EMBL/GenBank/DDBJ databases">
        <title>Chryseolinea sp. Jin1 Genome sequencing and assembly.</title>
        <authorList>
            <person name="Kim I."/>
        </authorList>
    </citation>
    <scope>NUCLEOTIDE SEQUENCE [LARGE SCALE GENOMIC DNA]</scope>
    <source>
        <strain evidence="2 3">Jin1</strain>
    </source>
</reference>
<sequence length="580" mass="64117">MKNIVFSLWPVGLALTATLAVVKFQFSQKTVGIENANRIETNDVAICASSAGTITADEDGKFISVLPGWGNLHYKISSANDSAQFYFNQGLSFYYGYHFTESLASFKEASRFDPSNAMVYWGQALAMGPFYNTYVYKMRKEVPAVVASMKLYSSTATAKEKVLIEAIDQRYSNDLTNADRQKLNRDYALALAAASKKFPDDHDIKALYVDAVMLEHKWDFWSNDGVARPWTQELISVCEAGLKTDANHPAFLHYYIHLVEASRTPQRALSAADALKDNLPGVPHMVHMSSHMYQRNGLYAKGVKVNEDASAVSNSVDSRAPQLNLGKNKSIHYYAVQSYCAMTAGMDTKGAPLYDRARERQVAMAPAFEKDAYAQFIYMIPVTAAVRLGKWDAILGAPQPNPSWKYALALDNFAKGVAHIHAKNIPEAKKCLAALNAVLGDSLLGVRLMPFNSPVQSCRVASGILNGQLLYAEGKTQASIVAFTKAVAEEDQMIYREPHDWMIPARQYLGTYLLKMNKPAEAAKIFQEDLIANPGNGWSLLGMQQSLEAQKKTKEAADYRQKATKAFEAADALPTTPVFL</sequence>
<dbReference type="PANTHER" id="PTHR45588:SF1">
    <property type="entry name" value="WW DOMAIN-CONTAINING PROTEIN"/>
    <property type="match status" value="1"/>
</dbReference>
<proteinExistence type="predicted"/>
<keyword evidence="1" id="KW-0802">TPR repeat</keyword>
<feature type="repeat" description="TPR" evidence="1">
    <location>
        <begin position="83"/>
        <end position="116"/>
    </location>
</feature>
<evidence type="ECO:0000256" key="1">
    <source>
        <dbReference type="PROSITE-ProRule" id="PRU00339"/>
    </source>
</evidence>
<dbReference type="InterPro" id="IPR019734">
    <property type="entry name" value="TPR_rpt"/>
</dbReference>
<evidence type="ECO:0000313" key="3">
    <source>
        <dbReference type="Proteomes" id="UP000613030"/>
    </source>
</evidence>
<dbReference type="PROSITE" id="PS50005">
    <property type="entry name" value="TPR"/>
    <property type="match status" value="1"/>
</dbReference>
<comment type="caution">
    <text evidence="2">The sequence shown here is derived from an EMBL/GenBank/DDBJ whole genome shotgun (WGS) entry which is preliminary data.</text>
</comment>
<evidence type="ECO:0008006" key="4">
    <source>
        <dbReference type="Google" id="ProtNLM"/>
    </source>
</evidence>
<keyword evidence="3" id="KW-1185">Reference proteome</keyword>